<sequence length="143" mass="16660">MNLQKISLMDAYMIETLRSKGVTNQELIEAKDINAWNRLHESFDFQELLNLREKDPAAFETIIEDGYQVKFVTFNGLKNLLRLKFHKMEDVDYQSVERGIRGLSLNENDRNQLTSLLSNNWTVKEEVVDGKVVLDIELVKNNI</sequence>
<reference evidence="1 2" key="1">
    <citation type="journal article" date="2016" name="Int. J. Syst. Evol. Microbiol.">
        <title>Oceanobacillus halophilus sp. nov., a novel moderately halophilic bacterium from a hypersaline lake.</title>
        <authorList>
            <person name="Amoozegar M.A."/>
            <person name="Bagheri M."/>
            <person name="Makhdoumi A."/>
            <person name="Nikou M.M."/>
            <person name="Fazeli S.A.S."/>
            <person name="Schumann P."/>
            <person name="Sproer C."/>
            <person name="Sanchez-Porro C."/>
            <person name="Ventosa A."/>
        </authorList>
    </citation>
    <scope>NUCLEOTIDE SEQUENCE [LARGE SCALE GENOMIC DNA]</scope>
    <source>
        <strain evidence="1 2">DSM 23996</strain>
    </source>
</reference>
<dbReference type="AlphaFoldDB" id="A0A494ZRR8"/>
<organism evidence="1 2">
    <name type="scientific">Oceanobacillus halophilus</name>
    <dbReference type="NCBI Taxonomy" id="930130"/>
    <lineage>
        <taxon>Bacteria</taxon>
        <taxon>Bacillati</taxon>
        <taxon>Bacillota</taxon>
        <taxon>Bacilli</taxon>
        <taxon>Bacillales</taxon>
        <taxon>Bacillaceae</taxon>
        <taxon>Oceanobacillus</taxon>
    </lineage>
</organism>
<evidence type="ECO:0000313" key="1">
    <source>
        <dbReference type="EMBL" id="RKQ27977.1"/>
    </source>
</evidence>
<proteinExistence type="predicted"/>
<dbReference type="OrthoDB" id="2648027at2"/>
<gene>
    <name evidence="1" type="ORF">D8M06_19405</name>
</gene>
<keyword evidence="2" id="KW-1185">Reference proteome</keyword>
<protein>
    <submittedName>
        <fullName evidence="1">Uncharacterized protein</fullName>
    </submittedName>
</protein>
<dbReference type="EMBL" id="RBZP01000037">
    <property type="protein sequence ID" value="RKQ27977.1"/>
    <property type="molecule type" value="Genomic_DNA"/>
</dbReference>
<name>A0A494ZRR8_9BACI</name>
<dbReference type="RefSeq" id="WP_121206213.1">
    <property type="nucleotide sequence ID" value="NZ_RBZP01000037.1"/>
</dbReference>
<evidence type="ECO:0000313" key="2">
    <source>
        <dbReference type="Proteomes" id="UP000269301"/>
    </source>
</evidence>
<dbReference type="Proteomes" id="UP000269301">
    <property type="component" value="Unassembled WGS sequence"/>
</dbReference>
<comment type="caution">
    <text evidence="1">The sequence shown here is derived from an EMBL/GenBank/DDBJ whole genome shotgun (WGS) entry which is preliminary data.</text>
</comment>
<accession>A0A494ZRR8</accession>